<keyword evidence="4 9" id="KW-0853">WD repeat</keyword>
<accession>A0A6G1SNB2</accession>
<dbReference type="InterPro" id="IPR019775">
    <property type="entry name" value="WD40_repeat_CS"/>
</dbReference>
<dbReference type="InterPro" id="IPR036322">
    <property type="entry name" value="WD40_repeat_dom_sf"/>
</dbReference>
<dbReference type="InterPro" id="IPR015943">
    <property type="entry name" value="WD40/YVTN_repeat-like_dom_sf"/>
</dbReference>
<feature type="compositionally biased region" description="Basic and acidic residues" evidence="10">
    <location>
        <begin position="487"/>
        <end position="498"/>
    </location>
</feature>
<feature type="region of interest" description="Disordered" evidence="10">
    <location>
        <begin position="487"/>
        <end position="521"/>
    </location>
</feature>
<evidence type="ECO:0000256" key="5">
    <source>
        <dbReference type="ARBA" id="ARBA00022737"/>
    </source>
</evidence>
<dbReference type="GO" id="GO:0000462">
    <property type="term" value="P:maturation of SSU-rRNA from tricistronic rRNA transcript (SSU-rRNA, 5.8S rRNA, LSU-rRNA)"/>
    <property type="evidence" value="ECO:0007669"/>
    <property type="project" value="TreeGrafter"/>
</dbReference>
<evidence type="ECO:0000256" key="4">
    <source>
        <dbReference type="ARBA" id="ARBA00022574"/>
    </source>
</evidence>
<evidence type="ECO:0000256" key="6">
    <source>
        <dbReference type="ARBA" id="ARBA00023242"/>
    </source>
</evidence>
<evidence type="ECO:0000256" key="7">
    <source>
        <dbReference type="ARBA" id="ARBA00023274"/>
    </source>
</evidence>
<dbReference type="Pfam" id="PF00400">
    <property type="entry name" value="WD40"/>
    <property type="match status" value="3"/>
</dbReference>
<evidence type="ECO:0000313" key="12">
    <source>
        <dbReference type="EMBL" id="MDE51869.1"/>
    </source>
</evidence>
<proteinExistence type="inferred from homology"/>
<keyword evidence="6" id="KW-0539">Nucleus</keyword>
<keyword evidence="7" id="KW-0687">Ribonucleoprotein</keyword>
<feature type="region of interest" description="Disordered" evidence="10">
    <location>
        <begin position="158"/>
        <end position="200"/>
    </location>
</feature>
<dbReference type="InterPro" id="IPR007287">
    <property type="entry name" value="Sof1"/>
</dbReference>
<evidence type="ECO:0000256" key="9">
    <source>
        <dbReference type="PROSITE-ProRule" id="PRU00221"/>
    </source>
</evidence>
<comment type="similarity">
    <text evidence="2">Belongs to the WD repeat DCAF13/WDSOF1 family.</text>
</comment>
<comment type="subcellular location">
    <subcellularLocation>
        <location evidence="1">Nucleus</location>
        <location evidence="1">Nucleolus</location>
    </subcellularLocation>
</comment>
<dbReference type="PANTHER" id="PTHR22851">
    <property type="entry name" value="U3 SMALL NUCLEOLAR RNA U3 SNORNA ASSOCIATED PROTEIN"/>
    <property type="match status" value="1"/>
</dbReference>
<protein>
    <recommendedName>
        <fullName evidence="3">DDB1- and CUL4-associated factor 13</fullName>
    </recommendedName>
    <alternativeName>
        <fullName evidence="8">WD repeat and SOF domain-containing protein 1</fullName>
    </alternativeName>
</protein>
<evidence type="ECO:0000256" key="10">
    <source>
        <dbReference type="SAM" id="MobiDB-lite"/>
    </source>
</evidence>
<keyword evidence="5" id="KW-0677">Repeat</keyword>
<feature type="compositionally biased region" description="Basic and acidic residues" evidence="10">
    <location>
        <begin position="510"/>
        <end position="521"/>
    </location>
</feature>
<dbReference type="GO" id="GO:0032040">
    <property type="term" value="C:small-subunit processome"/>
    <property type="evidence" value="ECO:0007669"/>
    <property type="project" value="TreeGrafter"/>
</dbReference>
<dbReference type="SMART" id="SM00320">
    <property type="entry name" value="WD40"/>
    <property type="match status" value="5"/>
</dbReference>
<feature type="compositionally biased region" description="Acidic residues" evidence="10">
    <location>
        <begin position="172"/>
        <end position="200"/>
    </location>
</feature>
<dbReference type="PROSITE" id="PS50294">
    <property type="entry name" value="WD_REPEATS_REGION"/>
    <property type="match status" value="2"/>
</dbReference>
<evidence type="ECO:0000256" key="8">
    <source>
        <dbReference type="ARBA" id="ARBA00032239"/>
    </source>
</evidence>
<gene>
    <name evidence="12" type="primary">DCAF13</name>
    <name evidence="12" type="ORF">g.71</name>
</gene>
<dbReference type="InterPro" id="IPR001680">
    <property type="entry name" value="WD40_rpt"/>
</dbReference>
<sequence>MMAPRHDEPQIRMITRRPGDFLRETKHDIHRVQRNYDPKLHPFALQREYQRALNASKLERVFAKPFIGNMSGHGDIVSNLMKHQTKLSIMASGAYDGVIKIWNLTNRKCLRTIQAHNSQVRAMCISRLNSNHFFSVDSGSNIKKWRYFGSDQMHIMRNENVARKSRKKQEKDGEDEKADASDKDEDADTDEDSDDSTDIDEEFKAAYDIEDDVNYTDQMQDADIPIDTILAKHIILGMDHHYNEPYLITSGDKVELWEENRKEPIRQWSWGADSTQYCKFNSVEVGLFATLSSDRAITLFDMRKPAPLRKVVLTMRSNQLCWNPMEAFKFTVANEDHDLHTFDMRNLAKPLALHKDHTAAVISLDYSPTGAEIVSGSYDKTIRIFPSRSGHSRDVYYTKRMQRITDVIWSLDAKYIVSASDEMDIRMWRANASEKIGPKYHRQQVALETNEALKKKFQHHPEIKRILRHRHLPKHVYNERKLKRTMLDARKKKEDRRRANSKPGSVPIAPEKEKHIVRVEE</sequence>
<feature type="repeat" description="WD" evidence="9">
    <location>
        <begin position="354"/>
        <end position="395"/>
    </location>
</feature>
<dbReference type="PROSITE" id="PS50082">
    <property type="entry name" value="WD_REPEATS_2"/>
    <property type="match status" value="3"/>
</dbReference>
<dbReference type="PROSITE" id="PS00678">
    <property type="entry name" value="WD_REPEATS_1"/>
    <property type="match status" value="1"/>
</dbReference>
<feature type="repeat" description="WD" evidence="9">
    <location>
        <begin position="70"/>
        <end position="112"/>
    </location>
</feature>
<organism evidence="12">
    <name type="scientific">Aceria tosichella</name>
    <name type="common">wheat curl mite</name>
    <dbReference type="NCBI Taxonomy" id="561515"/>
    <lineage>
        <taxon>Eukaryota</taxon>
        <taxon>Metazoa</taxon>
        <taxon>Ecdysozoa</taxon>
        <taxon>Arthropoda</taxon>
        <taxon>Chelicerata</taxon>
        <taxon>Arachnida</taxon>
        <taxon>Acari</taxon>
        <taxon>Acariformes</taxon>
        <taxon>Trombidiformes</taxon>
        <taxon>Prostigmata</taxon>
        <taxon>Eupodina</taxon>
        <taxon>Eriophyoidea</taxon>
        <taxon>Eriophyidae</taxon>
        <taxon>Eriophyinae</taxon>
        <taxon>Aceriini</taxon>
        <taxon>Aceria</taxon>
    </lineage>
</organism>
<dbReference type="SUPFAM" id="SSF50978">
    <property type="entry name" value="WD40 repeat-like"/>
    <property type="match status" value="1"/>
</dbReference>
<feature type="repeat" description="WD" evidence="9">
    <location>
        <begin position="397"/>
        <end position="438"/>
    </location>
</feature>
<dbReference type="GO" id="GO:0016567">
    <property type="term" value="P:protein ubiquitination"/>
    <property type="evidence" value="ECO:0007669"/>
    <property type="project" value="UniProtKB-UniPathway"/>
</dbReference>
<evidence type="ECO:0000256" key="1">
    <source>
        <dbReference type="ARBA" id="ARBA00004604"/>
    </source>
</evidence>
<evidence type="ECO:0000256" key="3">
    <source>
        <dbReference type="ARBA" id="ARBA00021762"/>
    </source>
</evidence>
<dbReference type="AlphaFoldDB" id="A0A6G1SNB2"/>
<dbReference type="UniPathway" id="UPA00143"/>
<dbReference type="PANTHER" id="PTHR22851:SF0">
    <property type="entry name" value="DDB1- AND CUL4-ASSOCIATED FACTOR 13"/>
    <property type="match status" value="1"/>
</dbReference>
<evidence type="ECO:0000259" key="11">
    <source>
        <dbReference type="Pfam" id="PF04158"/>
    </source>
</evidence>
<dbReference type="InterPro" id="IPR051733">
    <property type="entry name" value="WD_repeat_DCAF13/WDSOF1"/>
</dbReference>
<dbReference type="EMBL" id="GGYP01007098">
    <property type="protein sequence ID" value="MDE51869.1"/>
    <property type="molecule type" value="Transcribed_RNA"/>
</dbReference>
<dbReference type="Gene3D" id="2.130.10.10">
    <property type="entry name" value="YVTN repeat-like/Quinoprotein amine dehydrogenase"/>
    <property type="match status" value="2"/>
</dbReference>
<reference evidence="12" key="1">
    <citation type="submission" date="2018-10" db="EMBL/GenBank/DDBJ databases">
        <title>Transcriptome assembly of Aceria tosichella (Wheat curl mite) Type 2.</title>
        <authorList>
            <person name="Scully E.D."/>
            <person name="Geib S.M."/>
            <person name="Palmer N.A."/>
            <person name="Gupta A.K."/>
            <person name="Sarath G."/>
            <person name="Tatineni S."/>
        </authorList>
    </citation>
    <scope>NUCLEOTIDE SEQUENCE</scope>
    <source>
        <strain evidence="12">LincolnNE</strain>
    </source>
</reference>
<dbReference type="Pfam" id="PF04158">
    <property type="entry name" value="Sof1"/>
    <property type="match status" value="1"/>
</dbReference>
<evidence type="ECO:0000256" key="2">
    <source>
        <dbReference type="ARBA" id="ARBA00005649"/>
    </source>
</evidence>
<name>A0A6G1SNB2_9ACAR</name>
<feature type="domain" description="Sof1-like protein" evidence="11">
    <location>
        <begin position="430"/>
        <end position="516"/>
    </location>
</feature>